<name>A0A2A4ZBD4_9PROT</name>
<dbReference type="HAMAP" id="MF_00822">
    <property type="entry name" value="UreE"/>
    <property type="match status" value="1"/>
</dbReference>
<evidence type="ECO:0000259" key="7">
    <source>
        <dbReference type="SMART" id="SM00988"/>
    </source>
</evidence>
<dbReference type="SUPFAM" id="SSF69287">
    <property type="entry name" value="Urease metallochaperone UreE, N-terminal domain"/>
    <property type="match status" value="1"/>
</dbReference>
<sequence>MSDIAQTIKKKSSTTPIDTVVLDYESRYLRRKLLHCTNGLELLIDLPKATVLEHDDFLILQNGQSVQVKAADEALLEIKASDTHRLTVIAYHLGNRHLPVQVEPTRLLIKQDHVIEDMLKKMQADVKHVSLPFNPEGGAYGLGRTHGHDHGHSHDSHSHDH</sequence>
<dbReference type="Pfam" id="PF02814">
    <property type="entry name" value="UreE_N"/>
    <property type="match status" value="1"/>
</dbReference>
<comment type="subcellular location">
    <subcellularLocation>
        <location evidence="1 5">Cytoplasm</location>
    </subcellularLocation>
</comment>
<dbReference type="Pfam" id="PF05194">
    <property type="entry name" value="UreE_C"/>
    <property type="match status" value="1"/>
</dbReference>
<dbReference type="EMBL" id="NVUS01000001">
    <property type="protein sequence ID" value="PCJ03836.1"/>
    <property type="molecule type" value="Genomic_DNA"/>
</dbReference>
<gene>
    <name evidence="5" type="primary">ureE</name>
    <name evidence="8" type="ORF">COB13_00980</name>
</gene>
<dbReference type="Gene3D" id="2.60.260.20">
    <property type="entry name" value="Urease metallochaperone UreE, N-terminal domain"/>
    <property type="match status" value="1"/>
</dbReference>
<dbReference type="GO" id="GO:0019627">
    <property type="term" value="P:urea metabolic process"/>
    <property type="evidence" value="ECO:0007669"/>
    <property type="project" value="InterPro"/>
</dbReference>
<dbReference type="InterPro" id="IPR004029">
    <property type="entry name" value="UreE_N"/>
</dbReference>
<organism evidence="8">
    <name type="scientific">OCS116 cluster bacterium</name>
    <dbReference type="NCBI Taxonomy" id="2030921"/>
    <lineage>
        <taxon>Bacteria</taxon>
        <taxon>Pseudomonadati</taxon>
        <taxon>Pseudomonadota</taxon>
        <taxon>Alphaproteobacteria</taxon>
        <taxon>OCS116 cluster</taxon>
    </lineage>
</organism>
<dbReference type="InterPro" id="IPR007864">
    <property type="entry name" value="UreE_C_dom"/>
</dbReference>
<reference key="1">
    <citation type="submission" date="2017-08" db="EMBL/GenBank/DDBJ databases">
        <title>A dynamic microbial community with high functional redundancy inhabits the cold, oxic subseafloor aquifer.</title>
        <authorList>
            <person name="Tully B.J."/>
            <person name="Wheat C.G."/>
            <person name="Glazer B.T."/>
            <person name="Huber J.A."/>
        </authorList>
    </citation>
    <scope>NUCLEOTIDE SEQUENCE [LARGE SCALE GENOMIC DNA]</scope>
</reference>
<evidence type="ECO:0000256" key="4">
    <source>
        <dbReference type="ARBA" id="ARBA00023186"/>
    </source>
</evidence>
<dbReference type="GO" id="GO:0051082">
    <property type="term" value="F:unfolded protein binding"/>
    <property type="evidence" value="ECO:0007669"/>
    <property type="project" value="UniProtKB-UniRule"/>
</dbReference>
<dbReference type="SUPFAM" id="SSF69737">
    <property type="entry name" value="Urease metallochaperone UreE, C-terminal domain"/>
    <property type="match status" value="1"/>
</dbReference>
<evidence type="ECO:0000256" key="3">
    <source>
        <dbReference type="ARBA" id="ARBA00022596"/>
    </source>
</evidence>
<feature type="compositionally biased region" description="Basic and acidic residues" evidence="6">
    <location>
        <begin position="146"/>
        <end position="161"/>
    </location>
</feature>
<dbReference type="Gene3D" id="3.30.70.790">
    <property type="entry name" value="UreE, C-terminal domain"/>
    <property type="match status" value="1"/>
</dbReference>
<dbReference type="InterPro" id="IPR036118">
    <property type="entry name" value="UreE_N_sf"/>
</dbReference>
<dbReference type="AlphaFoldDB" id="A0A2A4ZBD4"/>
<dbReference type="PIRSF" id="PIRSF036402">
    <property type="entry name" value="Ureas_acces_UreE"/>
    <property type="match status" value="1"/>
</dbReference>
<evidence type="ECO:0000256" key="6">
    <source>
        <dbReference type="SAM" id="MobiDB-lite"/>
    </source>
</evidence>
<accession>A0A2A4ZBD4</accession>
<keyword evidence="2 5" id="KW-0963">Cytoplasm</keyword>
<dbReference type="GO" id="GO:0016151">
    <property type="term" value="F:nickel cation binding"/>
    <property type="evidence" value="ECO:0007669"/>
    <property type="project" value="UniProtKB-UniRule"/>
</dbReference>
<dbReference type="GO" id="GO:0005737">
    <property type="term" value="C:cytoplasm"/>
    <property type="evidence" value="ECO:0007669"/>
    <property type="project" value="UniProtKB-SubCell"/>
</dbReference>
<evidence type="ECO:0000256" key="5">
    <source>
        <dbReference type="HAMAP-Rule" id="MF_00822"/>
    </source>
</evidence>
<feature type="domain" description="UreE urease accessory N-terminal" evidence="7">
    <location>
        <begin position="1"/>
        <end position="66"/>
    </location>
</feature>
<dbReference type="GO" id="GO:0065003">
    <property type="term" value="P:protein-containing complex assembly"/>
    <property type="evidence" value="ECO:0007669"/>
    <property type="project" value="InterPro"/>
</dbReference>
<feature type="region of interest" description="Disordered" evidence="6">
    <location>
        <begin position="137"/>
        <end position="161"/>
    </location>
</feature>
<comment type="function">
    <text evidence="5">Involved in urease metallocenter assembly. Binds nickel. Probably functions as a nickel donor during metallocenter assembly.</text>
</comment>
<dbReference type="GO" id="GO:0006457">
    <property type="term" value="P:protein folding"/>
    <property type="evidence" value="ECO:0007669"/>
    <property type="project" value="InterPro"/>
</dbReference>
<evidence type="ECO:0000313" key="8">
    <source>
        <dbReference type="EMBL" id="PCJ03836.1"/>
    </source>
</evidence>
<comment type="similarity">
    <text evidence="5">Belongs to the UreE family.</text>
</comment>
<keyword evidence="4 5" id="KW-0143">Chaperone</keyword>
<dbReference type="SMART" id="SM00988">
    <property type="entry name" value="UreE_N"/>
    <property type="match status" value="1"/>
</dbReference>
<dbReference type="CDD" id="cd00571">
    <property type="entry name" value="UreE"/>
    <property type="match status" value="1"/>
</dbReference>
<protein>
    <recommendedName>
        <fullName evidence="5">Urease accessory protein UreE</fullName>
    </recommendedName>
</protein>
<evidence type="ECO:0000256" key="1">
    <source>
        <dbReference type="ARBA" id="ARBA00004496"/>
    </source>
</evidence>
<evidence type="ECO:0000256" key="2">
    <source>
        <dbReference type="ARBA" id="ARBA00022490"/>
    </source>
</evidence>
<keyword evidence="3 5" id="KW-0533">Nickel</keyword>
<reference evidence="8" key="2">
    <citation type="journal article" date="2018" name="ISME J.">
        <title>A dynamic microbial community with high functional redundancy inhabits the cold, oxic subseafloor aquifer.</title>
        <authorList>
            <person name="Tully B.J."/>
            <person name="Wheat C.G."/>
            <person name="Glazer B.T."/>
            <person name="Huber J.A."/>
        </authorList>
    </citation>
    <scope>NUCLEOTIDE SEQUENCE</scope>
    <source>
        <strain evidence="8">NORP83</strain>
    </source>
</reference>
<proteinExistence type="inferred from homology"/>
<dbReference type="InterPro" id="IPR012406">
    <property type="entry name" value="UreE"/>
</dbReference>
<comment type="caution">
    <text evidence="8">The sequence shown here is derived from an EMBL/GenBank/DDBJ whole genome shotgun (WGS) entry which is preliminary data.</text>
</comment>